<dbReference type="AlphaFoldDB" id="A0A2P2Q0V6"/>
<evidence type="ECO:0000313" key="2">
    <source>
        <dbReference type="EMBL" id="MBX60583.1"/>
    </source>
</evidence>
<organism evidence="2">
    <name type="scientific">Rhizophora mucronata</name>
    <name type="common">Asiatic mangrove</name>
    <dbReference type="NCBI Taxonomy" id="61149"/>
    <lineage>
        <taxon>Eukaryota</taxon>
        <taxon>Viridiplantae</taxon>
        <taxon>Streptophyta</taxon>
        <taxon>Embryophyta</taxon>
        <taxon>Tracheophyta</taxon>
        <taxon>Spermatophyta</taxon>
        <taxon>Magnoliopsida</taxon>
        <taxon>eudicotyledons</taxon>
        <taxon>Gunneridae</taxon>
        <taxon>Pentapetalae</taxon>
        <taxon>rosids</taxon>
        <taxon>fabids</taxon>
        <taxon>Malpighiales</taxon>
        <taxon>Rhizophoraceae</taxon>
        <taxon>Rhizophora</taxon>
    </lineage>
</organism>
<proteinExistence type="predicted"/>
<reference evidence="2" key="1">
    <citation type="submission" date="2018-02" db="EMBL/GenBank/DDBJ databases">
        <title>Rhizophora mucronata_Transcriptome.</title>
        <authorList>
            <person name="Meera S.P."/>
            <person name="Sreeshan A."/>
            <person name="Augustine A."/>
        </authorList>
    </citation>
    <scope>NUCLEOTIDE SEQUENCE</scope>
    <source>
        <tissue evidence="2">Leaf</tissue>
    </source>
</reference>
<protein>
    <submittedName>
        <fullName evidence="2">Uncharacterized protein</fullName>
    </submittedName>
</protein>
<accession>A0A2P2Q0V6</accession>
<sequence length="53" mass="6461">MRCGILMYIYSAFFSSTSKWNQRVYFFMQLEPFVMLQYFPLLIFSVVFYLPVP</sequence>
<keyword evidence="1" id="KW-0812">Transmembrane</keyword>
<evidence type="ECO:0000256" key="1">
    <source>
        <dbReference type="SAM" id="Phobius"/>
    </source>
</evidence>
<feature type="transmembrane region" description="Helical" evidence="1">
    <location>
        <begin position="34"/>
        <end position="52"/>
    </location>
</feature>
<name>A0A2P2Q0V6_RHIMU</name>
<dbReference type="EMBL" id="GGEC01080099">
    <property type="protein sequence ID" value="MBX60583.1"/>
    <property type="molecule type" value="Transcribed_RNA"/>
</dbReference>
<keyword evidence="1" id="KW-0472">Membrane</keyword>
<keyword evidence="1" id="KW-1133">Transmembrane helix</keyword>